<feature type="transmembrane region" description="Helical" evidence="1">
    <location>
        <begin position="24"/>
        <end position="41"/>
    </location>
</feature>
<gene>
    <name evidence="2" type="ORF">KV396_10825</name>
</gene>
<accession>A0ABY4IQG7</accession>
<keyword evidence="1" id="KW-1133">Transmembrane helix</keyword>
<dbReference type="RefSeq" id="WP_247632743.1">
    <property type="nucleotide sequence ID" value="NZ_CP078077.1"/>
</dbReference>
<proteinExistence type="predicted"/>
<keyword evidence="1" id="KW-0812">Transmembrane</keyword>
<name>A0ABY4IQG7_9MICO</name>
<evidence type="ECO:0000313" key="3">
    <source>
        <dbReference type="Proteomes" id="UP000831963"/>
    </source>
</evidence>
<evidence type="ECO:0000313" key="2">
    <source>
        <dbReference type="EMBL" id="UPL14943.1"/>
    </source>
</evidence>
<protein>
    <recommendedName>
        <fullName evidence="4">Signal peptidase I</fullName>
    </recommendedName>
</protein>
<evidence type="ECO:0008006" key="4">
    <source>
        <dbReference type="Google" id="ProtNLM"/>
    </source>
</evidence>
<keyword evidence="1" id="KW-0472">Membrane</keyword>
<reference evidence="2 3" key="1">
    <citation type="submission" date="2021-06" db="EMBL/GenBank/DDBJ databases">
        <title>Genome-based taxonomic framework of Microbacterium strains isolated from marine environment, the description of four new species and reclassification of four preexisting species.</title>
        <authorList>
            <person name="Lee S.D."/>
            <person name="Kim S.-M."/>
            <person name="Byeon Y.-S."/>
            <person name="Yang H.L."/>
            <person name="Kim I.S."/>
        </authorList>
    </citation>
    <scope>NUCLEOTIDE SEQUENCE [LARGE SCALE GENOMIC DNA]</scope>
    <source>
        <strain evidence="2 3">SSW1-36</strain>
    </source>
</reference>
<sequence length="47" mass="5340">MTEMPTPQAEAEEIEQDARSEKRLVWQALAAIAVVVVVVVVREMFLR</sequence>
<keyword evidence="3" id="KW-1185">Reference proteome</keyword>
<dbReference type="EMBL" id="CP078077">
    <property type="protein sequence ID" value="UPL14943.1"/>
    <property type="molecule type" value="Genomic_DNA"/>
</dbReference>
<evidence type="ECO:0000256" key="1">
    <source>
        <dbReference type="SAM" id="Phobius"/>
    </source>
</evidence>
<dbReference type="Proteomes" id="UP000831963">
    <property type="component" value="Chromosome"/>
</dbReference>
<organism evidence="2 3">
    <name type="scientific">Microbacterium galbinum</name>
    <dbReference type="NCBI Taxonomy" id="2851646"/>
    <lineage>
        <taxon>Bacteria</taxon>
        <taxon>Bacillati</taxon>
        <taxon>Actinomycetota</taxon>
        <taxon>Actinomycetes</taxon>
        <taxon>Micrococcales</taxon>
        <taxon>Microbacteriaceae</taxon>
        <taxon>Microbacterium</taxon>
    </lineage>
</organism>